<reference evidence="1 2" key="1">
    <citation type="submission" date="2019-08" db="EMBL/GenBank/DDBJ databases">
        <title>In-depth cultivation of the pig gut microbiome towards novel bacterial diversity and tailored functional studies.</title>
        <authorList>
            <person name="Wylensek D."/>
            <person name="Hitch T.C.A."/>
            <person name="Clavel T."/>
        </authorList>
    </citation>
    <scope>NUCLEOTIDE SEQUENCE [LARGE SCALE GENOMIC DNA]</scope>
    <source>
        <strain evidence="1 2">Oil-RF-744-WCA-WT-10</strain>
    </source>
</reference>
<name>A0A6L5X9D8_9BACT</name>
<proteinExistence type="predicted"/>
<accession>A0A6L5X9D8</accession>
<dbReference type="EMBL" id="VULT01000001">
    <property type="protein sequence ID" value="MSS16227.1"/>
    <property type="molecule type" value="Genomic_DNA"/>
</dbReference>
<gene>
    <name evidence="1" type="ORF">FYJ29_00330</name>
</gene>
<evidence type="ECO:0000313" key="2">
    <source>
        <dbReference type="Proteomes" id="UP000483362"/>
    </source>
</evidence>
<keyword evidence="2" id="KW-1185">Reference proteome</keyword>
<dbReference type="AlphaFoldDB" id="A0A6L5X9D8"/>
<sequence>MQTSWVEKHKSYEQAEQERWEQRRWELTRYLVSQDRRSVVLGKLNLSDAAIARRARQLADATIEELRNNKMQHGHGKGSK</sequence>
<dbReference type="Proteomes" id="UP000483362">
    <property type="component" value="Unassembled WGS sequence"/>
</dbReference>
<comment type="caution">
    <text evidence="1">The sequence shown here is derived from an EMBL/GenBank/DDBJ whole genome shotgun (WGS) entry which is preliminary data.</text>
</comment>
<organism evidence="1 2">
    <name type="scientific">Sodaliphilus pleomorphus</name>
    <dbReference type="NCBI Taxonomy" id="2606626"/>
    <lineage>
        <taxon>Bacteria</taxon>
        <taxon>Pseudomonadati</taxon>
        <taxon>Bacteroidota</taxon>
        <taxon>Bacteroidia</taxon>
        <taxon>Bacteroidales</taxon>
        <taxon>Muribaculaceae</taxon>
        <taxon>Sodaliphilus</taxon>
    </lineage>
</organism>
<evidence type="ECO:0000313" key="1">
    <source>
        <dbReference type="EMBL" id="MSS16227.1"/>
    </source>
</evidence>
<protein>
    <submittedName>
        <fullName evidence="1">Uncharacterized protein</fullName>
    </submittedName>
</protein>
<dbReference type="RefSeq" id="WP_206113542.1">
    <property type="nucleotide sequence ID" value="NZ_VULT01000001.1"/>
</dbReference>